<dbReference type="STRING" id="502025.Hoch_6117"/>
<dbReference type="PANTHER" id="PTHR43397:SF1">
    <property type="entry name" value="ERGOTHIONEINE BIOSYNTHESIS PROTEIN 1"/>
    <property type="match status" value="1"/>
</dbReference>
<evidence type="ECO:0000313" key="4">
    <source>
        <dbReference type="EMBL" id="ACY18592.1"/>
    </source>
</evidence>
<dbReference type="Gene3D" id="3.40.50.150">
    <property type="entry name" value="Vaccinia Virus protein VP39"/>
    <property type="match status" value="1"/>
</dbReference>
<gene>
    <name evidence="4" type="ordered locus">Hoch_6117</name>
</gene>
<dbReference type="Proteomes" id="UP000001880">
    <property type="component" value="Chromosome"/>
</dbReference>
<accession>D0LL96</accession>
<dbReference type="PANTHER" id="PTHR43397">
    <property type="entry name" value="ERGOTHIONEINE BIOSYNTHESIS PROTEIN 1"/>
    <property type="match status" value="1"/>
</dbReference>
<dbReference type="GO" id="GO:0032259">
    <property type="term" value="P:methylation"/>
    <property type="evidence" value="ECO:0007669"/>
    <property type="project" value="UniProtKB-KW"/>
</dbReference>
<name>D0LL96_HALO1</name>
<dbReference type="RefSeq" id="WP_012831184.1">
    <property type="nucleotide sequence ID" value="NC_013440.1"/>
</dbReference>
<keyword evidence="5" id="KW-1185">Reference proteome</keyword>
<dbReference type="EMBL" id="CP001804">
    <property type="protein sequence ID" value="ACY18592.1"/>
    <property type="molecule type" value="Genomic_DNA"/>
</dbReference>
<dbReference type="InterPro" id="IPR051128">
    <property type="entry name" value="EgtD_Methyltrsf_superfamily"/>
</dbReference>
<dbReference type="GO" id="GO:0008168">
    <property type="term" value="F:methyltransferase activity"/>
    <property type="evidence" value="ECO:0007669"/>
    <property type="project" value="UniProtKB-KW"/>
</dbReference>
<organism evidence="4 5">
    <name type="scientific">Haliangium ochraceum (strain DSM 14365 / JCM 11303 / SMP-2)</name>
    <dbReference type="NCBI Taxonomy" id="502025"/>
    <lineage>
        <taxon>Bacteria</taxon>
        <taxon>Pseudomonadati</taxon>
        <taxon>Myxococcota</taxon>
        <taxon>Polyangia</taxon>
        <taxon>Haliangiales</taxon>
        <taxon>Kofleriaceae</taxon>
        <taxon>Haliangium</taxon>
    </lineage>
</organism>
<dbReference type="AlphaFoldDB" id="D0LL96"/>
<evidence type="ECO:0000256" key="2">
    <source>
        <dbReference type="ARBA" id="ARBA00022679"/>
    </source>
</evidence>
<evidence type="ECO:0000259" key="3">
    <source>
        <dbReference type="Pfam" id="PF10017"/>
    </source>
</evidence>
<dbReference type="SUPFAM" id="SSF53335">
    <property type="entry name" value="S-adenosyl-L-methionine-dependent methyltransferases"/>
    <property type="match status" value="1"/>
</dbReference>
<evidence type="ECO:0000256" key="1">
    <source>
        <dbReference type="ARBA" id="ARBA00022603"/>
    </source>
</evidence>
<dbReference type="HOGENOM" id="CLU_049766_1_1_7"/>
<dbReference type="PIRSF" id="PIRSF018005">
    <property type="entry name" value="UCP018005"/>
    <property type="match status" value="1"/>
</dbReference>
<reference evidence="4 5" key="1">
    <citation type="journal article" date="2010" name="Stand. Genomic Sci.">
        <title>Complete genome sequence of Haliangium ochraceum type strain (SMP-2).</title>
        <authorList>
            <consortium name="US DOE Joint Genome Institute (JGI-PGF)"/>
            <person name="Ivanova N."/>
            <person name="Daum C."/>
            <person name="Lang E."/>
            <person name="Abt B."/>
            <person name="Kopitz M."/>
            <person name="Saunders E."/>
            <person name="Lapidus A."/>
            <person name="Lucas S."/>
            <person name="Glavina Del Rio T."/>
            <person name="Nolan M."/>
            <person name="Tice H."/>
            <person name="Copeland A."/>
            <person name="Cheng J.F."/>
            <person name="Chen F."/>
            <person name="Bruce D."/>
            <person name="Goodwin L."/>
            <person name="Pitluck S."/>
            <person name="Mavromatis K."/>
            <person name="Pati A."/>
            <person name="Mikhailova N."/>
            <person name="Chen A."/>
            <person name="Palaniappan K."/>
            <person name="Land M."/>
            <person name="Hauser L."/>
            <person name="Chang Y.J."/>
            <person name="Jeffries C.D."/>
            <person name="Detter J.C."/>
            <person name="Brettin T."/>
            <person name="Rohde M."/>
            <person name="Goker M."/>
            <person name="Bristow J."/>
            <person name="Markowitz V."/>
            <person name="Eisen J.A."/>
            <person name="Hugenholtz P."/>
            <person name="Kyrpides N.C."/>
            <person name="Klenk H.P."/>
        </authorList>
    </citation>
    <scope>NUCLEOTIDE SEQUENCE [LARGE SCALE GENOMIC DNA]</scope>
    <source>
        <strain evidence="5">DSM 14365 / CIP 107738 / JCM 11303 / AJ 13395 / SMP-2</strain>
    </source>
</reference>
<dbReference type="InterPro" id="IPR017804">
    <property type="entry name" value="MeTrfase_EgtD-like"/>
</dbReference>
<dbReference type="NCBIfam" id="TIGR03438">
    <property type="entry name" value="egtD_ergothio"/>
    <property type="match status" value="1"/>
</dbReference>
<protein>
    <submittedName>
        <fullName evidence="4">Methyltransferase</fullName>
    </submittedName>
</protein>
<feature type="domain" description="Histidine-specific methyltransferase SAM-dependent" evidence="3">
    <location>
        <begin position="22"/>
        <end position="320"/>
    </location>
</feature>
<dbReference type="KEGG" id="hoh:Hoch_6117"/>
<dbReference type="InterPro" id="IPR035094">
    <property type="entry name" value="EgtD"/>
</dbReference>
<proteinExistence type="predicted"/>
<dbReference type="InterPro" id="IPR019257">
    <property type="entry name" value="MeTrfase_dom"/>
</dbReference>
<dbReference type="Pfam" id="PF10017">
    <property type="entry name" value="Methyltransf_33"/>
    <property type="match status" value="1"/>
</dbReference>
<dbReference type="InterPro" id="IPR029063">
    <property type="entry name" value="SAM-dependent_MTases_sf"/>
</dbReference>
<sequence length="325" mass="36292">MLDSSTPIVANDSEPSIRDDIDEILTGLRQTPKRLSPKYFYDQHGSELFDQICDLPEYYLTRAEFEILREYGDEIAAEIGPSASIIEFGSGASTKIRLLLEHLDAPAVYVPVDISGEYIGAIARELQSDYRDFEVLPVHADFTQPFELPSPKVMPLRNVVFFPGSTIGNFTPAEARSLLGVMRGVAREGGGLLIGVDLVKETEVLEAAYNDAQGVTAAFNRNALVRLNRELGADFAIERFRHRALFNREESRIEMHLIASEAQDVRIGDATVAFAQGESLVTEYSHKYGLEQFAAMAREAGFERRRVWRDSKGLFSVQFFEVAGE</sequence>
<keyword evidence="1 4" id="KW-0489">Methyltransferase</keyword>
<dbReference type="OrthoDB" id="5289726at2"/>
<keyword evidence="2 4" id="KW-0808">Transferase</keyword>
<dbReference type="eggNOG" id="COG4301">
    <property type="taxonomic scope" value="Bacteria"/>
</dbReference>
<evidence type="ECO:0000313" key="5">
    <source>
        <dbReference type="Proteomes" id="UP000001880"/>
    </source>
</evidence>